<feature type="compositionally biased region" description="Acidic residues" evidence="1">
    <location>
        <begin position="115"/>
        <end position="130"/>
    </location>
</feature>
<dbReference type="AlphaFoldDB" id="A0A024VYV5"/>
<dbReference type="InterPro" id="IPR004258">
    <property type="entry name" value="DBL"/>
</dbReference>
<dbReference type="Gene3D" id="1.20.58.830">
    <property type="match status" value="1"/>
</dbReference>
<dbReference type="EMBL" id="KI926648">
    <property type="protein sequence ID" value="ETW33410.1"/>
    <property type="molecule type" value="Genomic_DNA"/>
</dbReference>
<reference evidence="3 4" key="1">
    <citation type="submission" date="2013-02" db="EMBL/GenBank/DDBJ databases">
        <title>The Genome Annotation of Plasmodium falciparum Tanzania (2000708).</title>
        <authorList>
            <consortium name="The Broad Institute Genome Sequencing Platform"/>
            <consortium name="The Broad Institute Genome Sequencing Center for Infectious Disease"/>
            <person name="Neafsey D."/>
            <person name="Hoffman S."/>
            <person name="Volkman S."/>
            <person name="Rosenthal P."/>
            <person name="Walker B."/>
            <person name="Young S.K."/>
            <person name="Zeng Q."/>
            <person name="Gargeya S."/>
            <person name="Fitzgerald M."/>
            <person name="Haas B."/>
            <person name="Abouelleil A."/>
            <person name="Allen A.W."/>
            <person name="Alvarado L."/>
            <person name="Arachchi H.M."/>
            <person name="Berlin A.M."/>
            <person name="Chapman S.B."/>
            <person name="Gainer-Dewar J."/>
            <person name="Goldberg J."/>
            <person name="Griggs A."/>
            <person name="Gujja S."/>
            <person name="Hansen M."/>
            <person name="Howarth C."/>
            <person name="Imamovic A."/>
            <person name="Ireland A."/>
            <person name="Larimer J."/>
            <person name="McCowan C."/>
            <person name="Murphy C."/>
            <person name="Pearson M."/>
            <person name="Poon T.W."/>
            <person name="Priest M."/>
            <person name="Roberts A."/>
            <person name="Saif S."/>
            <person name="Shea T."/>
            <person name="Sisk P."/>
            <person name="Sykes S."/>
            <person name="Wortman J."/>
            <person name="Nusbaum C."/>
            <person name="Birren B."/>
        </authorList>
    </citation>
    <scope>NUCLEOTIDE SEQUENCE [LARGE SCALE GENOMIC DNA]</scope>
    <source>
        <strain evidence="4">Tanzania (2000708)</strain>
    </source>
</reference>
<organism evidence="3 4">
    <name type="scientific">Plasmodium falciparum Tanzania</name>
    <name type="common">2000708</name>
    <dbReference type="NCBI Taxonomy" id="1036725"/>
    <lineage>
        <taxon>Eukaryota</taxon>
        <taxon>Sar</taxon>
        <taxon>Alveolata</taxon>
        <taxon>Apicomplexa</taxon>
        <taxon>Aconoidasida</taxon>
        <taxon>Haemosporida</taxon>
        <taxon>Plasmodiidae</taxon>
        <taxon>Plasmodium</taxon>
        <taxon>Plasmodium (Laverania)</taxon>
    </lineage>
</organism>
<evidence type="ECO:0000256" key="1">
    <source>
        <dbReference type="SAM" id="MobiDB-lite"/>
    </source>
</evidence>
<dbReference type="Gene3D" id="1.20.1310.20">
    <property type="entry name" value="Duffy-antigen binding domain"/>
    <property type="match status" value="1"/>
</dbReference>
<feature type="compositionally biased region" description="Basic and acidic residues" evidence="1">
    <location>
        <begin position="68"/>
        <end position="94"/>
    </location>
</feature>
<feature type="compositionally biased region" description="Acidic residues" evidence="1">
    <location>
        <begin position="137"/>
        <end position="156"/>
    </location>
</feature>
<proteinExistence type="predicted"/>
<feature type="non-terminal residue" evidence="3">
    <location>
        <position position="246"/>
    </location>
</feature>
<dbReference type="InterPro" id="IPR042202">
    <property type="entry name" value="Duffy-ag-bd_sf"/>
</dbReference>
<feature type="domain" description="Duffy-binding-like" evidence="2">
    <location>
        <begin position="11"/>
        <end position="92"/>
    </location>
</feature>
<feature type="compositionally biased region" description="Basic and acidic residues" evidence="1">
    <location>
        <begin position="37"/>
        <end position="54"/>
    </location>
</feature>
<evidence type="ECO:0000313" key="4">
    <source>
        <dbReference type="Proteomes" id="UP000030708"/>
    </source>
</evidence>
<dbReference type="SUPFAM" id="SSF140924">
    <property type="entry name" value="Duffy binding domain-like"/>
    <property type="match status" value="1"/>
</dbReference>
<feature type="compositionally biased region" description="Low complexity" evidence="1">
    <location>
        <begin position="103"/>
        <end position="112"/>
    </location>
</feature>
<evidence type="ECO:0000259" key="2">
    <source>
        <dbReference type="Pfam" id="PF03011"/>
    </source>
</evidence>
<feature type="region of interest" description="Disordered" evidence="1">
    <location>
        <begin position="26"/>
        <end position="159"/>
    </location>
</feature>
<accession>A0A024VYV5</accession>
<protein>
    <recommendedName>
        <fullName evidence="2">Duffy-binding-like domain-containing protein</fullName>
    </recommendedName>
</protein>
<dbReference type="Proteomes" id="UP000030708">
    <property type="component" value="Unassembled WGS sequence"/>
</dbReference>
<gene>
    <name evidence="3" type="ORF">PFTANZ_05871</name>
</gene>
<name>A0A024VYV5_PLAFA</name>
<sequence>MLGKGMESPDFVLQYNLQIEFLNEDSTQDTQNSLDSEELKHLKHLSEMLQKENIEEPAGGSPVTEQKNIMDKLIDYEEKEAKKCKEKNPEKCPEDTPGGPGAGRARSATDPSPDSPDDNEDEDDEDDEDDDSHHDDDGAEEVPPEEETEEVVEETVAEVTDTSVDVCKIVDNIFKDTSNFSDACGLKYGKNYGWKCVPTTSGGSGVPTTTDKSGGVCIPPRRRRLYVGKLETLDTDSTSQNDVKTA</sequence>
<dbReference type="Pfam" id="PF03011">
    <property type="entry name" value="PFEMP"/>
    <property type="match status" value="1"/>
</dbReference>
<reference evidence="3 4" key="2">
    <citation type="submission" date="2013-02" db="EMBL/GenBank/DDBJ databases">
        <title>The Genome Sequence of Plasmodium falciparum Tanzania (2000708).</title>
        <authorList>
            <consortium name="The Broad Institute Genome Sequencing Platform"/>
            <consortium name="The Broad Institute Genome Sequencing Center for Infectious Disease"/>
            <person name="Neafsey D."/>
            <person name="Cheeseman I."/>
            <person name="Volkman S."/>
            <person name="Adams J."/>
            <person name="Walker B."/>
            <person name="Young S.K."/>
            <person name="Zeng Q."/>
            <person name="Gargeya S."/>
            <person name="Fitzgerald M."/>
            <person name="Haas B."/>
            <person name="Abouelleil A."/>
            <person name="Alvarado L."/>
            <person name="Arachchi H.M."/>
            <person name="Berlin A.M."/>
            <person name="Chapman S.B."/>
            <person name="Dewar J."/>
            <person name="Goldberg J."/>
            <person name="Griggs A."/>
            <person name="Gujja S."/>
            <person name="Hansen M."/>
            <person name="Howarth C."/>
            <person name="Imamovic A."/>
            <person name="Larimer J."/>
            <person name="McCowan C."/>
            <person name="Murphy C."/>
            <person name="Neiman D."/>
            <person name="Pearson M."/>
            <person name="Priest M."/>
            <person name="Roberts A."/>
            <person name="Saif S."/>
            <person name="Shea T."/>
            <person name="Sisk P."/>
            <person name="Sykes S."/>
            <person name="Wortman J."/>
            <person name="Nusbaum C."/>
            <person name="Birren B."/>
        </authorList>
    </citation>
    <scope>NUCLEOTIDE SEQUENCE [LARGE SCALE GENOMIC DNA]</scope>
    <source>
        <strain evidence="4">Tanzania (2000708)</strain>
    </source>
</reference>
<evidence type="ECO:0000313" key="3">
    <source>
        <dbReference type="EMBL" id="ETW33410.1"/>
    </source>
</evidence>